<gene>
    <name evidence="2" type="ORF">BEI61_04944</name>
</gene>
<evidence type="ECO:0000313" key="2">
    <source>
        <dbReference type="EMBL" id="ODM04140.1"/>
    </source>
</evidence>
<feature type="transmembrane region" description="Helical" evidence="1">
    <location>
        <begin position="7"/>
        <end position="27"/>
    </location>
</feature>
<dbReference type="EMBL" id="MCGH01000003">
    <property type="protein sequence ID" value="ODM04140.1"/>
    <property type="molecule type" value="Genomic_DNA"/>
</dbReference>
<dbReference type="AlphaFoldDB" id="A0A1E3A5W0"/>
<organism evidence="2 3">
    <name type="scientific">Eisenbergiella tayi</name>
    <dbReference type="NCBI Taxonomy" id="1432052"/>
    <lineage>
        <taxon>Bacteria</taxon>
        <taxon>Bacillati</taxon>
        <taxon>Bacillota</taxon>
        <taxon>Clostridia</taxon>
        <taxon>Lachnospirales</taxon>
        <taxon>Lachnospiraceae</taxon>
        <taxon>Eisenbergiella</taxon>
    </lineage>
</organism>
<proteinExistence type="predicted"/>
<comment type="caution">
    <text evidence="2">The sequence shown here is derived from an EMBL/GenBank/DDBJ whole genome shotgun (WGS) entry which is preliminary data.</text>
</comment>
<dbReference type="Proteomes" id="UP000094067">
    <property type="component" value="Unassembled WGS sequence"/>
</dbReference>
<sequence length="120" mass="13746">MKKKAKIVVLILSTLIVLVGISIFLAMSKFGVTNLFSVISGLYQIQFTDTEYAEIQDYPKVIIAKPTSSSNLLIEYMEMRGYSENEEGRLGSAIEFIQADHKEYVDFSVNGFYSLWRWKE</sequence>
<reference evidence="2 3" key="1">
    <citation type="submission" date="2016-07" db="EMBL/GenBank/DDBJ databases">
        <title>Characterization of isolates of Eisenbergiella tayi derived from blood cultures, using whole genome sequencing.</title>
        <authorList>
            <person name="Burdz T."/>
            <person name="Wiebe D."/>
            <person name="Huynh C."/>
            <person name="Bernard K."/>
        </authorList>
    </citation>
    <scope>NUCLEOTIDE SEQUENCE [LARGE SCALE GENOMIC DNA]</scope>
    <source>
        <strain evidence="2 3">NML 110608</strain>
    </source>
</reference>
<accession>A0A1E3A5W0</accession>
<dbReference type="RefSeq" id="WP_069154376.1">
    <property type="nucleotide sequence ID" value="NZ_MCGH01000003.1"/>
</dbReference>
<evidence type="ECO:0000313" key="3">
    <source>
        <dbReference type="Proteomes" id="UP000094067"/>
    </source>
</evidence>
<protein>
    <submittedName>
        <fullName evidence="2">Uncharacterized protein</fullName>
    </submittedName>
</protein>
<keyword evidence="1" id="KW-0472">Membrane</keyword>
<keyword evidence="1" id="KW-1133">Transmembrane helix</keyword>
<evidence type="ECO:0000256" key="1">
    <source>
        <dbReference type="SAM" id="Phobius"/>
    </source>
</evidence>
<keyword evidence="1" id="KW-0812">Transmembrane</keyword>
<name>A0A1E3A5W0_9FIRM</name>